<dbReference type="RefSeq" id="XP_018015029.1">
    <property type="nucleotide sequence ID" value="XM_018159540.2"/>
</dbReference>
<reference evidence="3" key="1">
    <citation type="submission" date="2025-08" db="UniProtKB">
        <authorList>
            <consortium name="RefSeq"/>
        </authorList>
    </citation>
    <scope>IDENTIFICATION</scope>
    <source>
        <tissue evidence="3">Whole organism</tissue>
    </source>
</reference>
<dbReference type="Proteomes" id="UP000694843">
    <property type="component" value="Unplaced"/>
</dbReference>
<evidence type="ECO:0000313" key="2">
    <source>
        <dbReference type="Proteomes" id="UP000694843"/>
    </source>
</evidence>
<sequence>MTEAPAFKTAVMYKNMTVVVPPQGVRLSPRLPALARYAPGETVERNCSAGGSVPRTVLKWIINGKPATVSELVEYPDVVDKDGRVTSTSGVRLVTNQHFLRGIARVSCLASINGQKLTTLSEVLHADKTATVAYNTHLSNAVPEIQSLQNHLLLITSLMLEWRRPRN</sequence>
<organism evidence="2 3">
    <name type="scientific">Hyalella azteca</name>
    <name type="common">Amphipod</name>
    <dbReference type="NCBI Taxonomy" id="294128"/>
    <lineage>
        <taxon>Eukaryota</taxon>
        <taxon>Metazoa</taxon>
        <taxon>Ecdysozoa</taxon>
        <taxon>Arthropoda</taxon>
        <taxon>Crustacea</taxon>
        <taxon>Multicrustacea</taxon>
        <taxon>Malacostraca</taxon>
        <taxon>Eumalacostraca</taxon>
        <taxon>Peracarida</taxon>
        <taxon>Amphipoda</taxon>
        <taxon>Senticaudata</taxon>
        <taxon>Talitrida</taxon>
        <taxon>Talitroidea</taxon>
        <taxon>Hyalellidae</taxon>
        <taxon>Hyalella</taxon>
    </lineage>
</organism>
<dbReference type="InterPro" id="IPR007110">
    <property type="entry name" value="Ig-like_dom"/>
</dbReference>
<gene>
    <name evidence="3" type="primary">LOC108671944</name>
</gene>
<proteinExistence type="predicted"/>
<accession>A0A8B7NMW7</accession>
<evidence type="ECO:0000259" key="1">
    <source>
        <dbReference type="PROSITE" id="PS50835"/>
    </source>
</evidence>
<dbReference type="PANTHER" id="PTHR21261">
    <property type="entry name" value="BEAT PROTEIN"/>
    <property type="match status" value="1"/>
</dbReference>
<dbReference type="InterPro" id="IPR013783">
    <property type="entry name" value="Ig-like_fold"/>
</dbReference>
<protein>
    <submittedName>
        <fullName evidence="3">Uncharacterized protein LOC108671944</fullName>
    </submittedName>
</protein>
<dbReference type="PANTHER" id="PTHR21261:SF15">
    <property type="entry name" value="BEATEN PATH IIIA, ISOFORM D-RELATED"/>
    <property type="match status" value="1"/>
</dbReference>
<keyword evidence="2" id="KW-1185">Reference proteome</keyword>
<evidence type="ECO:0000313" key="3">
    <source>
        <dbReference type="RefSeq" id="XP_018015029.1"/>
    </source>
</evidence>
<dbReference type="OrthoDB" id="10361712at2759"/>
<dbReference type="SUPFAM" id="SSF48726">
    <property type="entry name" value="Immunoglobulin"/>
    <property type="match status" value="1"/>
</dbReference>
<feature type="domain" description="Ig-like" evidence="1">
    <location>
        <begin position="29"/>
        <end position="118"/>
    </location>
</feature>
<name>A0A8B7NMW7_HYAAZ</name>
<dbReference type="Gene3D" id="2.60.40.10">
    <property type="entry name" value="Immunoglobulins"/>
    <property type="match status" value="1"/>
</dbReference>
<dbReference type="PROSITE" id="PS50835">
    <property type="entry name" value="IG_LIKE"/>
    <property type="match status" value="1"/>
</dbReference>
<dbReference type="KEGG" id="hazt:108671944"/>
<dbReference type="InterPro" id="IPR036179">
    <property type="entry name" value="Ig-like_dom_sf"/>
</dbReference>
<dbReference type="AlphaFoldDB" id="A0A8B7NMW7"/>
<dbReference type="GeneID" id="108671944"/>